<keyword evidence="2" id="KW-1185">Reference proteome</keyword>
<comment type="caution">
    <text evidence="1">The sequence shown here is derived from an EMBL/GenBank/DDBJ whole genome shotgun (WGS) entry which is preliminary data.</text>
</comment>
<evidence type="ECO:0008006" key="3">
    <source>
        <dbReference type="Google" id="ProtNLM"/>
    </source>
</evidence>
<evidence type="ECO:0000313" key="2">
    <source>
        <dbReference type="Proteomes" id="UP000694044"/>
    </source>
</evidence>
<dbReference type="OrthoDB" id="3219396at2759"/>
<sequence>MSRAGSSVEATSSSSTLNAPQQLPGELVEVLCRYFTGFDALSLSRTNSWWRKYLSDNSFWRKCFRGFSTCEGRAKSWKKQYVQSRSLLFKALKVGSGSCPADSFAYFTHTADQRRTMHFQLTHMGGKSFSFDLWFSLLPASSGDQYGGVLYGVQSSSRESGEWPHYHQQYVMVNSKGDLYCSVIPNKPVVRSNLEPNRWYHVALTYDQEEQRQDVYFNGVNVQSASATWRYVWHFMTYGQIGTGWSASEFPNCPRQCYSGWYGFRGVIVVFRAWRGVLTQEDITNLAKGRVLMSAKLRASLTQNELGRVPGKAKLVKCTRPTEAARLQLIN</sequence>
<dbReference type="AlphaFoldDB" id="A0A8T1VFZ9"/>
<dbReference type="Pfam" id="PF13385">
    <property type="entry name" value="Laminin_G_3"/>
    <property type="match status" value="1"/>
</dbReference>
<dbReference type="EMBL" id="JAGDFM010000317">
    <property type="protein sequence ID" value="KAG7380001.1"/>
    <property type="molecule type" value="Genomic_DNA"/>
</dbReference>
<name>A0A8T1VFZ9_9STRA</name>
<protein>
    <recommendedName>
        <fullName evidence="3">F-box domain-containing protein</fullName>
    </recommendedName>
</protein>
<proteinExistence type="predicted"/>
<accession>A0A8T1VFZ9</accession>
<gene>
    <name evidence="1" type="ORF">PHYPSEUDO_007874</name>
</gene>
<dbReference type="Proteomes" id="UP000694044">
    <property type="component" value="Unassembled WGS sequence"/>
</dbReference>
<reference evidence="1" key="1">
    <citation type="submission" date="2021-02" db="EMBL/GenBank/DDBJ databases">
        <authorList>
            <person name="Palmer J.M."/>
        </authorList>
    </citation>
    <scope>NUCLEOTIDE SEQUENCE</scope>
    <source>
        <strain evidence="1">SCRP734</strain>
    </source>
</reference>
<evidence type="ECO:0000313" key="1">
    <source>
        <dbReference type="EMBL" id="KAG7380001.1"/>
    </source>
</evidence>
<organism evidence="1 2">
    <name type="scientific">Phytophthora pseudosyringae</name>
    <dbReference type="NCBI Taxonomy" id="221518"/>
    <lineage>
        <taxon>Eukaryota</taxon>
        <taxon>Sar</taxon>
        <taxon>Stramenopiles</taxon>
        <taxon>Oomycota</taxon>
        <taxon>Peronosporomycetes</taxon>
        <taxon>Peronosporales</taxon>
        <taxon>Peronosporaceae</taxon>
        <taxon>Phytophthora</taxon>
    </lineage>
</organism>